<dbReference type="InterPro" id="IPR011256">
    <property type="entry name" value="Reg_factor_effector_dom_sf"/>
</dbReference>
<organism evidence="2 3">
    <name type="scientific">Paenibacillus qinlingensis</name>
    <dbReference type="NCBI Taxonomy" id="1837343"/>
    <lineage>
        <taxon>Bacteria</taxon>
        <taxon>Bacillati</taxon>
        <taxon>Bacillota</taxon>
        <taxon>Bacilli</taxon>
        <taxon>Bacillales</taxon>
        <taxon>Paenibacillaceae</taxon>
        <taxon>Paenibacillus</taxon>
    </lineage>
</organism>
<keyword evidence="3" id="KW-1185">Reference proteome</keyword>
<dbReference type="Proteomes" id="UP001267290">
    <property type="component" value="Unassembled WGS sequence"/>
</dbReference>
<sequence length="159" mass="18040">MNYKIERLEAFSTVGFKERVNTNEAFDVIPGLWEKAKHNGQLDKLIEILWAHPPRNPRGIFGICANGDFGNNEEFDYYFAALSGEGLPDDMEKLNFSASTWAVFEVTPELDVQGIWKRLYTEWVPTSGYELANLPGIECYYPPGHHPSAEVWIAVSKTP</sequence>
<dbReference type="Gene3D" id="3.20.80.10">
    <property type="entry name" value="Regulatory factor, effector binding domain"/>
    <property type="match status" value="1"/>
</dbReference>
<dbReference type="SMART" id="SM00871">
    <property type="entry name" value="AraC_E_bind"/>
    <property type="match status" value="1"/>
</dbReference>
<dbReference type="Pfam" id="PF06445">
    <property type="entry name" value="GyrI-like"/>
    <property type="match status" value="1"/>
</dbReference>
<dbReference type="RefSeq" id="WP_310225968.1">
    <property type="nucleotide sequence ID" value="NZ_JAVDSB010000002.1"/>
</dbReference>
<name>A0ABU1NTL6_9BACL</name>
<dbReference type="SUPFAM" id="SSF55136">
    <property type="entry name" value="Probable bacterial effector-binding domain"/>
    <property type="match status" value="1"/>
</dbReference>
<dbReference type="InterPro" id="IPR029442">
    <property type="entry name" value="GyrI-like"/>
</dbReference>
<feature type="domain" description="AraC effector-binding" evidence="1">
    <location>
        <begin position="1"/>
        <end position="156"/>
    </location>
</feature>
<proteinExistence type="predicted"/>
<protein>
    <submittedName>
        <fullName evidence="2">Transcriptional regulator YdeE</fullName>
    </submittedName>
</protein>
<evidence type="ECO:0000313" key="2">
    <source>
        <dbReference type="EMBL" id="MDR6550827.1"/>
    </source>
</evidence>
<evidence type="ECO:0000259" key="1">
    <source>
        <dbReference type="SMART" id="SM00871"/>
    </source>
</evidence>
<accession>A0ABU1NTL6</accession>
<gene>
    <name evidence="2" type="ORF">J2736_002014</name>
</gene>
<reference evidence="2 3" key="1">
    <citation type="submission" date="2023-07" db="EMBL/GenBank/DDBJ databases">
        <title>Sorghum-associated microbial communities from plants grown in Nebraska, USA.</title>
        <authorList>
            <person name="Schachtman D."/>
        </authorList>
    </citation>
    <scope>NUCLEOTIDE SEQUENCE [LARGE SCALE GENOMIC DNA]</scope>
    <source>
        <strain evidence="2 3">CC258</strain>
    </source>
</reference>
<evidence type="ECO:0000313" key="3">
    <source>
        <dbReference type="Proteomes" id="UP001267290"/>
    </source>
</evidence>
<dbReference type="EMBL" id="JAVDSB010000002">
    <property type="protein sequence ID" value="MDR6550827.1"/>
    <property type="molecule type" value="Genomic_DNA"/>
</dbReference>
<dbReference type="InterPro" id="IPR010499">
    <property type="entry name" value="AraC_E-bd"/>
</dbReference>
<comment type="caution">
    <text evidence="2">The sequence shown here is derived from an EMBL/GenBank/DDBJ whole genome shotgun (WGS) entry which is preliminary data.</text>
</comment>